<dbReference type="CDD" id="cd00366">
    <property type="entry name" value="ASKHA_NBD_FGGY"/>
    <property type="match status" value="1"/>
</dbReference>
<dbReference type="eggNOG" id="COG1070">
    <property type="taxonomic scope" value="Bacteria"/>
</dbReference>
<dbReference type="HOGENOM" id="CLU_009281_3_3_0"/>
<dbReference type="InterPro" id="IPR018485">
    <property type="entry name" value="FGGY_C"/>
</dbReference>
<evidence type="ECO:0000259" key="6">
    <source>
        <dbReference type="Pfam" id="PF02782"/>
    </source>
</evidence>
<dbReference type="Pfam" id="PF00370">
    <property type="entry name" value="FGGY_N"/>
    <property type="match status" value="1"/>
</dbReference>
<reference evidence="7" key="1">
    <citation type="journal article" date="2015" name="PeerJ">
        <title>First genomic representation of candidate bacterial phylum KSB3 points to enhanced environmental sensing as a trigger of wastewater bulking.</title>
        <authorList>
            <person name="Sekiguchi Y."/>
            <person name="Ohashi A."/>
            <person name="Parks D.H."/>
            <person name="Yamauchi T."/>
            <person name="Tyson G.W."/>
            <person name="Hugenholtz P."/>
        </authorList>
    </citation>
    <scope>NUCLEOTIDE SEQUENCE [LARGE SCALE GENOMIC DNA]</scope>
</reference>
<keyword evidence="3 4" id="KW-0418">Kinase</keyword>
<evidence type="ECO:0000259" key="5">
    <source>
        <dbReference type="Pfam" id="PF00370"/>
    </source>
</evidence>
<proteinExistence type="inferred from homology"/>
<dbReference type="PANTHER" id="PTHR43095:SF5">
    <property type="entry name" value="XYLULOSE KINASE"/>
    <property type="match status" value="1"/>
</dbReference>
<dbReference type="GO" id="GO:0016301">
    <property type="term" value="F:kinase activity"/>
    <property type="evidence" value="ECO:0007669"/>
    <property type="project" value="UniProtKB-KW"/>
</dbReference>
<evidence type="ECO:0000313" key="7">
    <source>
        <dbReference type="EMBL" id="GAK57138.1"/>
    </source>
</evidence>
<organism evidence="7">
    <name type="scientific">Vecturithrix granuli</name>
    <dbReference type="NCBI Taxonomy" id="1499967"/>
    <lineage>
        <taxon>Bacteria</taxon>
        <taxon>Candidatus Moduliflexota</taxon>
        <taxon>Candidatus Vecturitrichia</taxon>
        <taxon>Candidatus Vecturitrichales</taxon>
        <taxon>Candidatus Vecturitrichaceae</taxon>
        <taxon>Candidatus Vecturithrix</taxon>
    </lineage>
</organism>
<evidence type="ECO:0008006" key="9">
    <source>
        <dbReference type="Google" id="ProtNLM"/>
    </source>
</evidence>
<dbReference type="PIRSF" id="PIRSF000538">
    <property type="entry name" value="GlpK"/>
    <property type="match status" value="1"/>
</dbReference>
<evidence type="ECO:0000256" key="2">
    <source>
        <dbReference type="ARBA" id="ARBA00022679"/>
    </source>
</evidence>
<dbReference type="InterPro" id="IPR018483">
    <property type="entry name" value="Carb_kinase_FGGY_CS"/>
</dbReference>
<dbReference type="InterPro" id="IPR043129">
    <property type="entry name" value="ATPase_NBD"/>
</dbReference>
<dbReference type="SUPFAM" id="SSF53067">
    <property type="entry name" value="Actin-like ATPase domain"/>
    <property type="match status" value="2"/>
</dbReference>
<feature type="domain" description="Carbohydrate kinase FGGY C-terminal" evidence="6">
    <location>
        <begin position="263"/>
        <end position="454"/>
    </location>
</feature>
<dbReference type="STRING" id="1499967.U27_04103"/>
<dbReference type="PANTHER" id="PTHR43095">
    <property type="entry name" value="SUGAR KINASE"/>
    <property type="match status" value="1"/>
</dbReference>
<feature type="domain" description="Carbohydrate kinase FGGY N-terminal" evidence="5">
    <location>
        <begin position="5"/>
        <end position="250"/>
    </location>
</feature>
<evidence type="ECO:0000256" key="3">
    <source>
        <dbReference type="ARBA" id="ARBA00022777"/>
    </source>
</evidence>
<dbReference type="Gene3D" id="3.30.420.40">
    <property type="match status" value="2"/>
</dbReference>
<evidence type="ECO:0000256" key="1">
    <source>
        <dbReference type="ARBA" id="ARBA00009156"/>
    </source>
</evidence>
<evidence type="ECO:0000313" key="8">
    <source>
        <dbReference type="Proteomes" id="UP000030661"/>
    </source>
</evidence>
<dbReference type="InterPro" id="IPR000577">
    <property type="entry name" value="Carb_kinase_FGGY"/>
</dbReference>
<accession>A0A081BXT3</accession>
<gene>
    <name evidence="7" type="ORF">U27_04103</name>
</gene>
<keyword evidence="2 4" id="KW-0808">Transferase</keyword>
<dbReference type="InterPro" id="IPR018484">
    <property type="entry name" value="FGGY_N"/>
</dbReference>
<dbReference type="Proteomes" id="UP000030661">
    <property type="component" value="Unassembled WGS sequence"/>
</dbReference>
<dbReference type="PROSITE" id="PS00445">
    <property type="entry name" value="FGGY_KINASES_2"/>
    <property type="match status" value="1"/>
</dbReference>
<dbReference type="EMBL" id="DF820465">
    <property type="protein sequence ID" value="GAK57138.1"/>
    <property type="molecule type" value="Genomic_DNA"/>
</dbReference>
<dbReference type="GO" id="GO:0005975">
    <property type="term" value="P:carbohydrate metabolic process"/>
    <property type="evidence" value="ECO:0007669"/>
    <property type="project" value="InterPro"/>
</dbReference>
<sequence length="510" mass="55701">MPTTYLIGIDIGTQGTKAALFAQDGRCLAEAFQPSALSQPSPGVVEEEPEIQVQSVCATIKACVQKARIQPGEIAGIGIDGQMAGILGVGADGKHVTPYDSWLDTRCAPYITKMQQEAGDEIVRKAGGPPSFNHGPKILWWKYEHPEVFRKIRAFVQPGGYAVMRLCGLNGDQAFIDSSYLHFSGFADNRNNRWDDALCRQFELDMNKLPRIVASHAIIGTVIPEMAEKCGIQAGIPIIAGCGDTAASFLSCGATQEGICVDVAGTASVFATTTQTLQPDLSNKTLGCGQAATPGLWHPYAYINGGGMNLEWFRKELVNWKRKEEELISFDALNQMIAAIEPAKTDPLFIPHFAGRVCPGQPYLRGAWLGVQWSHSVAHLYKAILEGVALEYGIYMNILKSLYADFQPTEIRITGGGEKSEVWNRMKADILGIPVVQLQRKEGAPLGSALLAGFGTGIFNDLDRASKQWIEIGTRIEPDKTKMPFYQDRVTHYAEFIEAINTVSEKKSQA</sequence>
<dbReference type="GO" id="GO:0016773">
    <property type="term" value="F:phosphotransferase activity, alcohol group as acceptor"/>
    <property type="evidence" value="ECO:0007669"/>
    <property type="project" value="InterPro"/>
</dbReference>
<keyword evidence="8" id="KW-1185">Reference proteome</keyword>
<dbReference type="Pfam" id="PF02782">
    <property type="entry name" value="FGGY_C"/>
    <property type="match status" value="1"/>
</dbReference>
<dbReference type="AlphaFoldDB" id="A0A081BXT3"/>
<dbReference type="InterPro" id="IPR050406">
    <property type="entry name" value="FGGY_Carb_Kinase"/>
</dbReference>
<protein>
    <recommendedName>
        <fullName evidence="9">Xylulose kinase</fullName>
    </recommendedName>
</protein>
<evidence type="ECO:0000256" key="4">
    <source>
        <dbReference type="RuleBase" id="RU003733"/>
    </source>
</evidence>
<name>A0A081BXT3_VECG1</name>
<comment type="similarity">
    <text evidence="1 4">Belongs to the FGGY kinase family.</text>
</comment>